<dbReference type="AlphaFoldDB" id="A0A9P4JY38"/>
<keyword evidence="3" id="KW-1185">Reference proteome</keyword>
<proteinExistence type="predicted"/>
<organism evidence="2 3">
    <name type="scientific">Lojkania enalia</name>
    <dbReference type="NCBI Taxonomy" id="147567"/>
    <lineage>
        <taxon>Eukaryota</taxon>
        <taxon>Fungi</taxon>
        <taxon>Dikarya</taxon>
        <taxon>Ascomycota</taxon>
        <taxon>Pezizomycotina</taxon>
        <taxon>Dothideomycetes</taxon>
        <taxon>Pleosporomycetidae</taxon>
        <taxon>Pleosporales</taxon>
        <taxon>Pleosporales incertae sedis</taxon>
        <taxon>Lojkania</taxon>
    </lineage>
</organism>
<dbReference type="OrthoDB" id="3497702at2759"/>
<reference evidence="3" key="1">
    <citation type="journal article" date="2020" name="Stud. Mycol.">
        <title>101 Dothideomycetes genomes: A test case for predicting lifestyles and emergence of pathogens.</title>
        <authorList>
            <person name="Haridas S."/>
            <person name="Albert R."/>
            <person name="Binder M."/>
            <person name="Bloem J."/>
            <person name="LaButti K."/>
            <person name="Salamov A."/>
            <person name="Andreopoulos B."/>
            <person name="Baker S."/>
            <person name="Barry K."/>
            <person name="Bills G."/>
            <person name="Bluhm B."/>
            <person name="Cannon C."/>
            <person name="Castanera R."/>
            <person name="Culley D."/>
            <person name="Daum C."/>
            <person name="Ezra D."/>
            <person name="Gonzalez J."/>
            <person name="Henrissat B."/>
            <person name="Kuo A."/>
            <person name="Liang C."/>
            <person name="Lipzen A."/>
            <person name="Lutzoni F."/>
            <person name="Magnuson J."/>
            <person name="Mondo S."/>
            <person name="Nolan M."/>
            <person name="Ohm R."/>
            <person name="Pangilinan J."/>
            <person name="Park H.-J."/>
            <person name="Ramirez L."/>
            <person name="Alfaro M."/>
            <person name="Sun H."/>
            <person name="Tritt A."/>
            <person name="Yoshinaga Y."/>
            <person name="Zwiers L.-H."/>
            <person name="Turgeon B."/>
            <person name="Goodwin S."/>
            <person name="Spatafora J."/>
            <person name="Crous P."/>
            <person name="Grigoriev I."/>
        </authorList>
    </citation>
    <scope>NUCLEOTIDE SEQUENCE [LARGE SCALE GENOMIC DNA]</scope>
    <source>
        <strain evidence="3">CBS 304.66</strain>
    </source>
</reference>
<evidence type="ECO:0000313" key="2">
    <source>
        <dbReference type="EMBL" id="KAF2258631.1"/>
    </source>
</evidence>
<dbReference type="Proteomes" id="UP000800093">
    <property type="component" value="Unassembled WGS sequence"/>
</dbReference>
<evidence type="ECO:0000256" key="1">
    <source>
        <dbReference type="SAM" id="SignalP"/>
    </source>
</evidence>
<dbReference type="EMBL" id="ML986748">
    <property type="protein sequence ID" value="KAF2258631.1"/>
    <property type="molecule type" value="Genomic_DNA"/>
</dbReference>
<protein>
    <submittedName>
        <fullName evidence="2">Uncharacterized protein</fullName>
    </submittedName>
</protein>
<accession>A0A9P4JY38</accession>
<name>A0A9P4JY38_9PLEO</name>
<feature type="signal peptide" evidence="1">
    <location>
        <begin position="1"/>
        <end position="18"/>
    </location>
</feature>
<sequence length="268" mass="28347">MKTIISVILLASALGARAIDTSKAYQLRLSGSQNKDVADSIITLKDLSDSIDPNALGIWSDRTAHPSFTFMLSTAATDDRFYVLHGMPDEFNDVKNTRLVVWGDNRAMGLWDIPTGATPETKEGQTLFDDKWIIVDGYLKHAQDFNSAGVTQPSGGAGSWRICGGPNDYLMYWYDGSSELPIDNCEGVQLEVVEAAVTPTASISGAWLTGVPAPSQTLGPFITGVPAPSNASSTIRPTGTPNPFEDAASSAKVGGLLGLVLGVLAIAL</sequence>
<keyword evidence="1" id="KW-0732">Signal</keyword>
<gene>
    <name evidence="2" type="ORF">CC78DRAFT_621666</name>
</gene>
<feature type="chain" id="PRO_5040373065" evidence="1">
    <location>
        <begin position="19"/>
        <end position="268"/>
    </location>
</feature>
<comment type="caution">
    <text evidence="2">The sequence shown here is derived from an EMBL/GenBank/DDBJ whole genome shotgun (WGS) entry which is preliminary data.</text>
</comment>
<evidence type="ECO:0000313" key="3">
    <source>
        <dbReference type="Proteomes" id="UP000800093"/>
    </source>
</evidence>